<feature type="domain" description="DBL homology" evidence="2">
    <location>
        <begin position="1426"/>
        <end position="1480"/>
    </location>
</feature>
<dbReference type="EMBL" id="NESQ01000008">
    <property type="protein sequence ID" value="PUU83649.1"/>
    <property type="molecule type" value="Genomic_DNA"/>
</dbReference>
<feature type="region of interest" description="Disordered" evidence="1">
    <location>
        <begin position="1657"/>
        <end position="1734"/>
    </location>
</feature>
<dbReference type="Pfam" id="PF24345">
    <property type="entry name" value="PH_24"/>
    <property type="match status" value="1"/>
</dbReference>
<feature type="compositionally biased region" description="Low complexity" evidence="1">
    <location>
        <begin position="669"/>
        <end position="682"/>
    </location>
</feature>
<keyword evidence="6" id="KW-1185">Reference proteome</keyword>
<feature type="compositionally biased region" description="Basic and acidic residues" evidence="1">
    <location>
        <begin position="313"/>
        <end position="330"/>
    </location>
</feature>
<feature type="compositionally biased region" description="Basic and acidic residues" evidence="1">
    <location>
        <begin position="451"/>
        <end position="465"/>
    </location>
</feature>
<dbReference type="InterPro" id="IPR056223">
    <property type="entry name" value="PH_24"/>
</dbReference>
<feature type="compositionally biased region" description="Basic residues" evidence="1">
    <location>
        <begin position="467"/>
        <end position="479"/>
    </location>
</feature>
<organism evidence="5 6">
    <name type="scientific">Tuber borchii</name>
    <name type="common">White truffle</name>
    <dbReference type="NCBI Taxonomy" id="42251"/>
    <lineage>
        <taxon>Eukaryota</taxon>
        <taxon>Fungi</taxon>
        <taxon>Dikarya</taxon>
        <taxon>Ascomycota</taxon>
        <taxon>Pezizomycotina</taxon>
        <taxon>Pezizomycetes</taxon>
        <taxon>Pezizales</taxon>
        <taxon>Tuberaceae</taxon>
        <taxon>Tuber</taxon>
    </lineage>
</organism>
<feature type="compositionally biased region" description="Polar residues" evidence="1">
    <location>
        <begin position="1832"/>
        <end position="1843"/>
    </location>
</feature>
<feature type="compositionally biased region" description="Low complexity" evidence="1">
    <location>
        <begin position="2321"/>
        <end position="2335"/>
    </location>
</feature>
<accession>A0A2T7A7F2</accession>
<feature type="compositionally biased region" description="Acidic residues" evidence="1">
    <location>
        <begin position="2026"/>
        <end position="2047"/>
    </location>
</feature>
<evidence type="ECO:0008006" key="7">
    <source>
        <dbReference type="Google" id="ProtNLM"/>
    </source>
</evidence>
<feature type="compositionally biased region" description="Basic and acidic residues" evidence="1">
    <location>
        <begin position="426"/>
        <end position="436"/>
    </location>
</feature>
<feature type="compositionally biased region" description="Polar residues" evidence="1">
    <location>
        <begin position="1146"/>
        <end position="1164"/>
    </location>
</feature>
<feature type="region of interest" description="Disordered" evidence="1">
    <location>
        <begin position="906"/>
        <end position="926"/>
    </location>
</feature>
<evidence type="ECO:0000259" key="2">
    <source>
        <dbReference type="Pfam" id="PF24340"/>
    </source>
</evidence>
<feature type="region of interest" description="Disordered" evidence="1">
    <location>
        <begin position="2127"/>
        <end position="2170"/>
    </location>
</feature>
<sequence>MVIKTPPTTPRKPTDPDDNIPCKTPSPRSSASQAPPNPRAVDDEPTPRVNPHASVSSHPFKGLSRKFMPKKATSGGDDLDDRIHKRLKEGTERAKKLDLGPAQGVYDTVSVRERVRRWQAAGGGVVTGDDFLEIPPISPATPSPAAHRRGMSMSAVGELEDRRPVMEQPLSPPPISKIFREGWDSASDGDRDAERRRARSKDRERKMKRRRDRERGLTRSSIATDIEIDPEARQLGKQVPSEDAEKGTDPGSTFTKQHYPEDDGGIRVTPLKVKQRGSSRKKKKGKEKESPEDARLENGVESEELPKQSVLKEPIKFEDTKSEPGLRRRSREIDLQEIDDVHKVEVKAWDCDDGIRIYTKKSKTPIIAARFSEGGNRNSVRKGEKSVRARKEEFEAEMRRERKAQKDFEELIKQQEGEDQENASAIEREKDGEQKDGANNIEGSTIVGDQESAKKKWEDFDDGIRVRPLKTKGARRKRSPASSSTRKFGDEKNSTVEGSTVEATAEANPEVERQRQLEESIRRIRELEREDKEDREKREQLEKEEYEKREAEEKEKREKKERENKEKEERKILRQRELERKELEREMERERQREKEREMARKREADRLKVEAEMERRKQRRREKERERAKEREREKQRQEERKREKERIKKIESMERHSSPVSTRQTEPESGSETESMSTTESDSESEEELPPPTRPMLPLETNPAPTTPTRSKSKKVNRPMTPEDPLEFLGRRGTKRGTSPQRIKPERRWMWEKLASGGETPPLPYKATTPSPDPVKRRGSRKVKRDDSASPIGSPSPALVEEQSSTEEEVRLPPQIPERPRRTKTKARRTASATPVEGPVVETGESLSSAPATPMPSMDDLLPKSTEPKSGRSSAQHDGQEKVVETLTDTSLSEPLLFKRTELSVDSAPRKKRSDISTGTFGPKLASATSSFFKAVKAEFQAELQAAAKAAESTSSSEGEDLGVLNCSVDYSRPDESIQEQDEGSGGDPEIVADLVTAEGLTPPPLIPAARAADTETETETGTETGSESSETESDTGSELGSQATQEQHPSADPIRDTEVSSEPRVQTGPQPEPEALAEKKSLTTPSRKSSGSVFLEDAQMLLPKRSLRSSPSPPKPKRKASKARSQGTRTPTPSAHRDEARSYTANGTMRTPSDASLSTVKPLNIRPRDPSPECQTPPTQAPQGQDGGVYHTPDSPIKGASLKRKYTKHADLISILSVSKPGKSLRSATRARSHGKTSRKVSTITIQDLMAELVVEEVKYLRELRTLVEDVIPVLFQTVLERADDVVRRRSLSGGKPDNYGLRTGFATNPTRPIVDMGISLERLKTVHERMPKQNPNELLTWAMDARKVYEEYLSVWRMGFQDVVVTLAPDYEDEKEFRDHQAEVTRRGLEMLYSFTQPTPSVVSYEGDPSSWSMPPPPEPIDEGEKVDVAFLLKRPLVRLKILAKLFKRMNILQPSASAQALASAFHGVVAVARRKIAEEKARIEDEAAASISVGNVSDIHSLLPRYDVSLDPTKRVRARDNFYMRLYHSSGRVLQRNVELILRDPAGKARPERTEILVCQFGGGEVPDKWLLFAPIPLGAISARTGDAAGEIVLMVRGMDPNSQEELREILVLGSPTAAGFEWVQMLGLIPIPPEGPFTDKPYQMHTLETLTEEGTLSSRWQTPAPPRSSHGSKTPTALSQKSGQETQKKSEKSESVDFSFLESDRGTPKQESAPSTVESPEAVKPPLKNALQVEGTNEIKPAEQYEVLPPDFVVMLCIARGYKFIGGNFKVPETKADAEQEPGVQDPLATPPLRHSASLHTLSDRYSAPSEGRSPSLQRSRKASKLSPSRRNSTISNDSDALSLDSAEPSNYLVPAPTNTLSRTRSIHLDHEARSTAAPERPAPRSPFEDVPNLSPDSKPAGSESLTPVKKDIKVDVPPPVPPHRVPTTSQSRDSNSPSQSPAIPSVPSNSSLSSGKSGFNGRRRTSSPLKHEYDPSSPSGSEPESEEEGEKGEINLQFGEKGNNDETADESVSSGSEESSSEDEESDDAVSICSEEEDGDYPPPMLSIPRRVSKEPSGIISLSRQRPSSLTLASSAPTIQAPTPPVYKFRAWVFAWSTSQWEKLHLNECRILITSGHIEGFPSASPPPTPGSATPSEKLGTGKDTDKDTLSMDPVLSQKPSETSLESVPVFSLDLNPLTPVRRGTAVDVSIRTPLNSKFSGASLMLRCRSPAECETLYNAINNSRVYPLNYQAPSTLLSSLASSEMGISETSSNTAGGSVKRGWGSWGRSKTYRNGITESNQGSIISSGPSETSVGSLSSAFSRFRQHNRMFKSPLSSVASSSSSNAGDSRRGSPSALSMPAVDGNPVFKIRLYRRENASKWRDLGNSRLSILKPSYTSQKYPNSLSTGEEKRIVVTNKAGTLVFLDEVLGESSFERVARTGIAVSVLVGEGAENGTGVPGDVGGIGAKSIVYMMQMKGEAEAAYTFSIVGKLRY</sequence>
<dbReference type="InterPro" id="IPR056416">
    <property type="entry name" value="DH_2_fung"/>
</dbReference>
<feature type="domain" description="PH" evidence="3">
    <location>
        <begin position="1495"/>
        <end position="1640"/>
    </location>
</feature>
<feature type="region of interest" description="Disordered" evidence="1">
    <location>
        <begin position="1807"/>
        <end position="2058"/>
    </location>
</feature>
<feature type="compositionally biased region" description="Low complexity" evidence="1">
    <location>
        <begin position="1104"/>
        <end position="1113"/>
    </location>
</feature>
<dbReference type="Proteomes" id="UP000244722">
    <property type="component" value="Unassembled WGS sequence"/>
</dbReference>
<evidence type="ECO:0000313" key="5">
    <source>
        <dbReference type="EMBL" id="PUU83649.1"/>
    </source>
</evidence>
<dbReference type="InterPro" id="IPR056222">
    <property type="entry name" value="PH_23"/>
</dbReference>
<feature type="compositionally biased region" description="Low complexity" evidence="1">
    <location>
        <begin position="1844"/>
        <end position="1853"/>
    </location>
</feature>
<evidence type="ECO:0000313" key="6">
    <source>
        <dbReference type="Proteomes" id="UP000244722"/>
    </source>
</evidence>
<feature type="compositionally biased region" description="Basic and acidic residues" evidence="1">
    <location>
        <begin position="178"/>
        <end position="205"/>
    </location>
</feature>
<feature type="region of interest" description="Disordered" evidence="1">
    <location>
        <begin position="1"/>
        <end position="84"/>
    </location>
</feature>
<feature type="region of interest" description="Disordered" evidence="1">
    <location>
        <begin position="949"/>
        <end position="1201"/>
    </location>
</feature>
<feature type="compositionally biased region" description="Low complexity" evidence="1">
    <location>
        <begin position="25"/>
        <end position="34"/>
    </location>
</feature>
<reference evidence="5 6" key="1">
    <citation type="submission" date="2017-04" db="EMBL/GenBank/DDBJ databases">
        <title>Draft genome sequence of Tuber borchii Vittad., a whitish edible truffle.</title>
        <authorList>
            <consortium name="DOE Joint Genome Institute"/>
            <person name="Murat C."/>
            <person name="Kuo A."/>
            <person name="Barry K.W."/>
            <person name="Clum A."/>
            <person name="Dockter R.B."/>
            <person name="Fauchery L."/>
            <person name="Iotti M."/>
            <person name="Kohler A."/>
            <person name="Labutti K."/>
            <person name="Lindquist E.A."/>
            <person name="Lipzen A."/>
            <person name="Ohm R.A."/>
            <person name="Wang M."/>
            <person name="Grigoriev I.V."/>
            <person name="Zambonelli A."/>
            <person name="Martin F.M."/>
        </authorList>
    </citation>
    <scope>NUCLEOTIDE SEQUENCE [LARGE SCALE GENOMIC DNA]</scope>
    <source>
        <strain evidence="5 6">Tbo3840</strain>
    </source>
</reference>
<feature type="compositionally biased region" description="Polar residues" evidence="1">
    <location>
        <begin position="1042"/>
        <end position="1051"/>
    </location>
</feature>
<feature type="region of interest" description="Disordered" evidence="1">
    <location>
        <begin position="125"/>
        <end position="330"/>
    </location>
</feature>
<feature type="compositionally biased region" description="Basic and acidic residues" evidence="1">
    <location>
        <begin position="1692"/>
        <end position="1701"/>
    </location>
</feature>
<feature type="compositionally biased region" description="Basic and acidic residues" evidence="1">
    <location>
        <begin position="286"/>
        <end position="298"/>
    </location>
</feature>
<dbReference type="STRING" id="42251.A0A2T7A7F2"/>
<feature type="compositionally biased region" description="Low complexity" evidence="1">
    <location>
        <begin position="1932"/>
        <end position="1964"/>
    </location>
</feature>
<feature type="compositionally biased region" description="Basic and acidic residues" evidence="1">
    <location>
        <begin position="2147"/>
        <end position="2157"/>
    </location>
</feature>
<evidence type="ECO:0000256" key="1">
    <source>
        <dbReference type="SAM" id="MobiDB-lite"/>
    </source>
</evidence>
<feature type="domain" description="DBL homology" evidence="2">
    <location>
        <begin position="1245"/>
        <end position="1385"/>
    </location>
</feature>
<dbReference type="Pfam" id="PF24340">
    <property type="entry name" value="DH_2"/>
    <property type="match status" value="2"/>
</dbReference>
<dbReference type="OrthoDB" id="5408934at2759"/>
<feature type="compositionally biased region" description="Low complexity" evidence="1">
    <location>
        <begin position="949"/>
        <end position="959"/>
    </location>
</feature>
<feature type="compositionally biased region" description="Polar residues" evidence="1">
    <location>
        <begin position="1176"/>
        <end position="1186"/>
    </location>
</feature>
<feature type="region of interest" description="Disordered" evidence="1">
    <location>
        <begin position="1781"/>
        <end position="1800"/>
    </location>
</feature>
<gene>
    <name evidence="5" type="ORF">B9Z19DRAFT_1060764</name>
</gene>
<feature type="region of interest" description="Disordered" evidence="1">
    <location>
        <begin position="2321"/>
        <end position="2348"/>
    </location>
</feature>
<evidence type="ECO:0000259" key="4">
    <source>
        <dbReference type="Pfam" id="PF24345"/>
    </source>
</evidence>
<feature type="region of interest" description="Disordered" evidence="1">
    <location>
        <begin position="391"/>
        <end position="894"/>
    </location>
</feature>
<feature type="compositionally biased region" description="Basic residues" evidence="1">
    <location>
        <begin position="273"/>
        <end position="285"/>
    </location>
</feature>
<feature type="compositionally biased region" description="Basic and acidic residues" evidence="1">
    <location>
        <begin position="510"/>
        <end position="659"/>
    </location>
</feature>
<feature type="compositionally biased region" description="Polar residues" evidence="1">
    <location>
        <begin position="1675"/>
        <end position="1691"/>
    </location>
</feature>
<comment type="caution">
    <text evidence="5">The sequence shown here is derived from an EMBL/GenBank/DDBJ whole genome shotgun (WGS) entry which is preliminary data.</text>
</comment>
<feature type="compositionally biased region" description="Basic and acidic residues" evidence="1">
    <location>
        <begin position="391"/>
        <end position="416"/>
    </location>
</feature>
<name>A0A2T7A7F2_TUBBO</name>
<evidence type="ECO:0000259" key="3">
    <source>
        <dbReference type="Pfam" id="PF24344"/>
    </source>
</evidence>
<feature type="compositionally biased region" description="Polar residues" evidence="1">
    <location>
        <begin position="1085"/>
        <end position="1095"/>
    </location>
</feature>
<feature type="compositionally biased region" description="Polar residues" evidence="1">
    <location>
        <begin position="1715"/>
        <end position="1724"/>
    </location>
</feature>
<feature type="domain" description="PH" evidence="4">
    <location>
        <begin position="2090"/>
        <end position="2241"/>
    </location>
</feature>
<dbReference type="Pfam" id="PF24344">
    <property type="entry name" value="PH_23"/>
    <property type="match status" value="1"/>
</dbReference>
<protein>
    <recommendedName>
        <fullName evidence="7">DH domain-containing protein</fullName>
    </recommendedName>
</protein>
<proteinExistence type="predicted"/>